<keyword evidence="2" id="KW-1185">Reference proteome</keyword>
<name>A0AAV7KED1_9METZ</name>
<comment type="caution">
    <text evidence="1">The sequence shown here is derived from an EMBL/GenBank/DDBJ whole genome shotgun (WGS) entry which is preliminary data.</text>
</comment>
<accession>A0AAV7KED1</accession>
<organism evidence="1 2">
    <name type="scientific">Oopsacas minuta</name>
    <dbReference type="NCBI Taxonomy" id="111878"/>
    <lineage>
        <taxon>Eukaryota</taxon>
        <taxon>Metazoa</taxon>
        <taxon>Porifera</taxon>
        <taxon>Hexactinellida</taxon>
        <taxon>Hexasterophora</taxon>
        <taxon>Lyssacinosida</taxon>
        <taxon>Leucopsacidae</taxon>
        <taxon>Oopsacas</taxon>
    </lineage>
</organism>
<dbReference type="EMBL" id="JAKMXF010000061">
    <property type="protein sequence ID" value="KAI6659431.1"/>
    <property type="molecule type" value="Genomic_DNA"/>
</dbReference>
<dbReference type="AlphaFoldDB" id="A0AAV7KED1"/>
<dbReference type="Proteomes" id="UP001165289">
    <property type="component" value="Unassembled WGS sequence"/>
</dbReference>
<protein>
    <submittedName>
        <fullName evidence="1">Uncharacterized protein</fullName>
    </submittedName>
</protein>
<evidence type="ECO:0000313" key="2">
    <source>
        <dbReference type="Proteomes" id="UP001165289"/>
    </source>
</evidence>
<sequence length="153" mass="17089">MLSVQCKTVAALRTFKGSLDISEGTFILTQAKCEWFKIMNVKDRFSALCLQDESRQPWTADCTSLTRLEESCQIISTCAWLRGCGRKLKLTKQTAEAFTVSTRNNVDAAKLLLADRDFDYVLPAIFADEALEKFSAKPGKEEVETFTLTISSA</sequence>
<evidence type="ECO:0000313" key="1">
    <source>
        <dbReference type="EMBL" id="KAI6659431.1"/>
    </source>
</evidence>
<proteinExistence type="predicted"/>
<reference evidence="1 2" key="1">
    <citation type="journal article" date="2023" name="BMC Biol.">
        <title>The compact genome of the sponge Oopsacas minuta (Hexactinellida) is lacking key metazoan core genes.</title>
        <authorList>
            <person name="Santini S."/>
            <person name="Schenkelaars Q."/>
            <person name="Jourda C."/>
            <person name="Duchesne M."/>
            <person name="Belahbib H."/>
            <person name="Rocher C."/>
            <person name="Selva M."/>
            <person name="Riesgo A."/>
            <person name="Vervoort M."/>
            <person name="Leys S.P."/>
            <person name="Kodjabachian L."/>
            <person name="Le Bivic A."/>
            <person name="Borchiellini C."/>
            <person name="Claverie J.M."/>
            <person name="Renard E."/>
        </authorList>
    </citation>
    <scope>NUCLEOTIDE SEQUENCE [LARGE SCALE GENOMIC DNA]</scope>
    <source>
        <strain evidence="1">SPO-2</strain>
    </source>
</reference>
<gene>
    <name evidence="1" type="ORF">LOD99_10779</name>
</gene>